<accession>A0A2G2XVI0</accession>
<reference evidence="2 3" key="2">
    <citation type="journal article" date="2017" name="Genome Biol.">
        <title>New reference genome sequences of hot pepper reveal the massive evolution of plant disease-resistance genes by retroduplication.</title>
        <authorList>
            <person name="Kim S."/>
            <person name="Park J."/>
            <person name="Yeom S.I."/>
            <person name="Kim Y.M."/>
            <person name="Seo E."/>
            <person name="Kim K.T."/>
            <person name="Kim M.S."/>
            <person name="Lee J.M."/>
            <person name="Cheong K."/>
            <person name="Shin H.S."/>
            <person name="Kim S.B."/>
            <person name="Han K."/>
            <person name="Lee J."/>
            <person name="Park M."/>
            <person name="Lee H.A."/>
            <person name="Lee H.Y."/>
            <person name="Lee Y."/>
            <person name="Oh S."/>
            <person name="Lee J.H."/>
            <person name="Choi E."/>
            <person name="Choi E."/>
            <person name="Lee S.E."/>
            <person name="Jeon J."/>
            <person name="Kim H."/>
            <person name="Choi G."/>
            <person name="Song H."/>
            <person name="Lee J."/>
            <person name="Lee S.C."/>
            <person name="Kwon J.K."/>
            <person name="Lee H.Y."/>
            <person name="Koo N."/>
            <person name="Hong Y."/>
            <person name="Kim R.W."/>
            <person name="Kang W.H."/>
            <person name="Huh J.H."/>
            <person name="Kang B.C."/>
            <person name="Yang T.J."/>
            <person name="Lee Y.H."/>
            <person name="Bennetzen J.L."/>
            <person name="Choi D."/>
        </authorList>
    </citation>
    <scope>NUCLEOTIDE SEQUENCE [LARGE SCALE GENOMIC DNA]</scope>
    <source>
        <strain evidence="3">cv. CM334</strain>
    </source>
</reference>
<dbReference type="EMBL" id="AYRZ02000142">
    <property type="protein sequence ID" value="PHT61528.1"/>
    <property type="molecule type" value="Genomic_DNA"/>
</dbReference>
<keyword evidence="3" id="KW-1185">Reference proteome</keyword>
<proteinExistence type="predicted"/>
<evidence type="ECO:0000256" key="1">
    <source>
        <dbReference type="SAM" id="SignalP"/>
    </source>
</evidence>
<comment type="caution">
    <text evidence="2">The sequence shown here is derived from an EMBL/GenBank/DDBJ whole genome shotgun (WGS) entry which is preliminary data.</text>
</comment>
<evidence type="ECO:0000313" key="3">
    <source>
        <dbReference type="Proteomes" id="UP000222542"/>
    </source>
</evidence>
<name>A0A2G2XVI0_CAPAN</name>
<dbReference type="AlphaFoldDB" id="A0A2G2XVI0"/>
<dbReference type="Proteomes" id="UP000222542">
    <property type="component" value="Unassembled WGS sequence"/>
</dbReference>
<evidence type="ECO:0000313" key="2">
    <source>
        <dbReference type="EMBL" id="PHT61528.1"/>
    </source>
</evidence>
<organism evidence="2 3">
    <name type="scientific">Capsicum annuum</name>
    <name type="common">Capsicum pepper</name>
    <dbReference type="NCBI Taxonomy" id="4072"/>
    <lineage>
        <taxon>Eukaryota</taxon>
        <taxon>Viridiplantae</taxon>
        <taxon>Streptophyta</taxon>
        <taxon>Embryophyta</taxon>
        <taxon>Tracheophyta</taxon>
        <taxon>Spermatophyta</taxon>
        <taxon>Magnoliopsida</taxon>
        <taxon>eudicotyledons</taxon>
        <taxon>Gunneridae</taxon>
        <taxon>Pentapetalae</taxon>
        <taxon>asterids</taxon>
        <taxon>lamiids</taxon>
        <taxon>Solanales</taxon>
        <taxon>Solanaceae</taxon>
        <taxon>Solanoideae</taxon>
        <taxon>Capsiceae</taxon>
        <taxon>Capsicum</taxon>
    </lineage>
</organism>
<dbReference type="Gramene" id="PHT61528">
    <property type="protein sequence ID" value="PHT61528"/>
    <property type="gene ID" value="T459_34626"/>
</dbReference>
<dbReference type="PANTHER" id="PTHR34723">
    <property type="entry name" value="PROTEIN CBG17025"/>
    <property type="match status" value="1"/>
</dbReference>
<gene>
    <name evidence="2" type="ORF">T459_34626</name>
</gene>
<dbReference type="PANTHER" id="PTHR34723:SF8">
    <property type="entry name" value="PROTEIN CBG17025"/>
    <property type="match status" value="1"/>
</dbReference>
<feature type="signal peptide" evidence="1">
    <location>
        <begin position="1"/>
        <end position="31"/>
    </location>
</feature>
<sequence length="249" mass="27122">MVPLCHGATVPWCLRATVPWCLRAMLPQCLAVRCHGAMVPWCHGALVHSATVPWCHSALVPWCLGAFVPWCLGVMAPLCFGSTVSAQFGTVTRLLVHPASPVLLIKNSPLGALDSVARLDKASAGPTPKSDERFACQYHYGPPPEFPLASPRSGIVHHLLGPDRRVEWGATDQYPLREDTKAHRRRALLSTIEETAFHKCIESPVFGRPQSMLVHAPSRSTDWIIAIPHLIGAHPRPPSASLTIILSTL</sequence>
<reference evidence="2 3" key="1">
    <citation type="journal article" date="2014" name="Nat. Genet.">
        <title>Genome sequence of the hot pepper provides insights into the evolution of pungency in Capsicum species.</title>
        <authorList>
            <person name="Kim S."/>
            <person name="Park M."/>
            <person name="Yeom S.I."/>
            <person name="Kim Y.M."/>
            <person name="Lee J.M."/>
            <person name="Lee H.A."/>
            <person name="Seo E."/>
            <person name="Choi J."/>
            <person name="Cheong K."/>
            <person name="Kim K.T."/>
            <person name="Jung K."/>
            <person name="Lee G.W."/>
            <person name="Oh S.K."/>
            <person name="Bae C."/>
            <person name="Kim S.B."/>
            <person name="Lee H.Y."/>
            <person name="Kim S.Y."/>
            <person name="Kim M.S."/>
            <person name="Kang B.C."/>
            <person name="Jo Y.D."/>
            <person name="Yang H.B."/>
            <person name="Jeong H.J."/>
            <person name="Kang W.H."/>
            <person name="Kwon J.K."/>
            <person name="Shin C."/>
            <person name="Lim J.Y."/>
            <person name="Park J.H."/>
            <person name="Huh J.H."/>
            <person name="Kim J.S."/>
            <person name="Kim B.D."/>
            <person name="Cohen O."/>
            <person name="Paran I."/>
            <person name="Suh M.C."/>
            <person name="Lee S.B."/>
            <person name="Kim Y.K."/>
            <person name="Shin Y."/>
            <person name="Noh S.J."/>
            <person name="Park J."/>
            <person name="Seo Y.S."/>
            <person name="Kwon S.Y."/>
            <person name="Kim H.A."/>
            <person name="Park J.M."/>
            <person name="Kim H.J."/>
            <person name="Choi S.B."/>
            <person name="Bosland P.W."/>
            <person name="Reeves G."/>
            <person name="Jo S.H."/>
            <person name="Lee B.W."/>
            <person name="Cho H.T."/>
            <person name="Choi H.S."/>
            <person name="Lee M.S."/>
            <person name="Yu Y."/>
            <person name="Do Choi Y."/>
            <person name="Park B.S."/>
            <person name="van Deynze A."/>
            <person name="Ashrafi H."/>
            <person name="Hill T."/>
            <person name="Kim W.T."/>
            <person name="Pai H.S."/>
            <person name="Ahn H.K."/>
            <person name="Yeam I."/>
            <person name="Giovannoni J.J."/>
            <person name="Rose J.K."/>
            <person name="Sorensen I."/>
            <person name="Lee S.J."/>
            <person name="Kim R.W."/>
            <person name="Choi I.Y."/>
            <person name="Choi B.S."/>
            <person name="Lim J.S."/>
            <person name="Lee Y.H."/>
            <person name="Choi D."/>
        </authorList>
    </citation>
    <scope>NUCLEOTIDE SEQUENCE [LARGE SCALE GENOMIC DNA]</scope>
    <source>
        <strain evidence="3">cv. CM334</strain>
    </source>
</reference>
<protein>
    <submittedName>
        <fullName evidence="2">Uncharacterized protein</fullName>
    </submittedName>
</protein>
<feature type="chain" id="PRO_5013794105" evidence="1">
    <location>
        <begin position="32"/>
        <end position="249"/>
    </location>
</feature>
<keyword evidence="1" id="KW-0732">Signal</keyword>